<reference evidence="9" key="1">
    <citation type="submission" date="2024-03" db="EMBL/GenBank/DDBJ databases">
        <title>Human intestinal bacterial collection.</title>
        <authorList>
            <person name="Pauvert C."/>
            <person name="Hitch T.C.A."/>
            <person name="Clavel T."/>
        </authorList>
    </citation>
    <scope>NUCLEOTIDE SEQUENCE [LARGE SCALE GENOMIC DNA]</scope>
    <source>
        <strain evidence="9">CLA-AA-H89B</strain>
    </source>
</reference>
<evidence type="ECO:0000256" key="3">
    <source>
        <dbReference type="ARBA" id="ARBA00022692"/>
    </source>
</evidence>
<dbReference type="CDD" id="cd03392">
    <property type="entry name" value="PAP2_like_2"/>
    <property type="match status" value="1"/>
</dbReference>
<name>A0ABV1H5G0_9FIRM</name>
<evidence type="ECO:0000256" key="5">
    <source>
        <dbReference type="ARBA" id="ARBA00022989"/>
    </source>
</evidence>
<dbReference type="PANTHER" id="PTHR14969">
    <property type="entry name" value="SPHINGOSINE-1-PHOSPHATE PHOSPHOHYDROLASE"/>
    <property type="match status" value="1"/>
</dbReference>
<sequence length="194" mass="21870">MELKILHWFEELHNPVLDFLMYQITCLGNGGLIWLVIAAAMLFVLPKRYRKTGATVVAALLISLVICNGIMKNLYQRVRPFHADPTFENLYRVFDRIYDWSFPSGHTSASFAAAVAIRLWNKKEGIGALVLAALISFSRLYLTVHYPTDVLASVVFGSAYGGAAYLLMKKVLEKPGRLRKVLVEGASYKTLWKK</sequence>
<feature type="transmembrane region" description="Helical" evidence="7">
    <location>
        <begin position="52"/>
        <end position="71"/>
    </location>
</feature>
<dbReference type="InterPro" id="IPR036938">
    <property type="entry name" value="PAP2/HPO_sf"/>
</dbReference>
<evidence type="ECO:0000313" key="9">
    <source>
        <dbReference type="EMBL" id="MEQ2554943.1"/>
    </source>
</evidence>
<keyword evidence="5 7" id="KW-1133">Transmembrane helix</keyword>
<feature type="transmembrane region" description="Helical" evidence="7">
    <location>
        <begin position="20"/>
        <end position="45"/>
    </location>
</feature>
<keyword evidence="2" id="KW-1003">Cell membrane</keyword>
<organism evidence="9 10">
    <name type="scientific">Lachnospira intestinalis</name>
    <dbReference type="NCBI Taxonomy" id="3133158"/>
    <lineage>
        <taxon>Bacteria</taxon>
        <taxon>Bacillati</taxon>
        <taxon>Bacillota</taxon>
        <taxon>Clostridia</taxon>
        <taxon>Lachnospirales</taxon>
        <taxon>Lachnospiraceae</taxon>
        <taxon>Lachnospira</taxon>
    </lineage>
</organism>
<dbReference type="Proteomes" id="UP001546774">
    <property type="component" value="Unassembled WGS sequence"/>
</dbReference>
<keyword evidence="6 7" id="KW-0472">Membrane</keyword>
<dbReference type="PANTHER" id="PTHR14969:SF62">
    <property type="entry name" value="DECAPRENYLPHOSPHORYL-5-PHOSPHORIBOSE PHOSPHATASE RV3807C-RELATED"/>
    <property type="match status" value="1"/>
</dbReference>
<evidence type="ECO:0000256" key="2">
    <source>
        <dbReference type="ARBA" id="ARBA00022475"/>
    </source>
</evidence>
<feature type="transmembrane region" description="Helical" evidence="7">
    <location>
        <begin position="126"/>
        <end position="144"/>
    </location>
</feature>
<dbReference type="EMBL" id="JBBMFS010000005">
    <property type="protein sequence ID" value="MEQ2554943.1"/>
    <property type="molecule type" value="Genomic_DNA"/>
</dbReference>
<proteinExistence type="predicted"/>
<feature type="transmembrane region" description="Helical" evidence="7">
    <location>
        <begin position="150"/>
        <end position="168"/>
    </location>
</feature>
<evidence type="ECO:0000256" key="1">
    <source>
        <dbReference type="ARBA" id="ARBA00004651"/>
    </source>
</evidence>
<dbReference type="Pfam" id="PF01569">
    <property type="entry name" value="PAP2"/>
    <property type="match status" value="1"/>
</dbReference>
<dbReference type="SMART" id="SM00014">
    <property type="entry name" value="acidPPc"/>
    <property type="match status" value="1"/>
</dbReference>
<keyword evidence="10" id="KW-1185">Reference proteome</keyword>
<evidence type="ECO:0000256" key="6">
    <source>
        <dbReference type="ARBA" id="ARBA00023136"/>
    </source>
</evidence>
<keyword evidence="3 7" id="KW-0812">Transmembrane</keyword>
<gene>
    <name evidence="9" type="ORF">WMO37_07900</name>
</gene>
<dbReference type="SUPFAM" id="SSF48317">
    <property type="entry name" value="Acid phosphatase/Vanadium-dependent haloperoxidase"/>
    <property type="match status" value="1"/>
</dbReference>
<dbReference type="Gene3D" id="1.20.144.10">
    <property type="entry name" value="Phosphatidic acid phosphatase type 2/haloperoxidase"/>
    <property type="match status" value="1"/>
</dbReference>
<evidence type="ECO:0000256" key="4">
    <source>
        <dbReference type="ARBA" id="ARBA00022801"/>
    </source>
</evidence>
<protein>
    <submittedName>
        <fullName evidence="9">Phosphatase PAP2 family protein</fullName>
    </submittedName>
</protein>
<comment type="caution">
    <text evidence="9">The sequence shown here is derived from an EMBL/GenBank/DDBJ whole genome shotgun (WGS) entry which is preliminary data.</text>
</comment>
<comment type="subcellular location">
    <subcellularLocation>
        <location evidence="1">Cell membrane</location>
        <topology evidence="1">Multi-pass membrane protein</topology>
    </subcellularLocation>
</comment>
<evidence type="ECO:0000256" key="7">
    <source>
        <dbReference type="SAM" id="Phobius"/>
    </source>
</evidence>
<dbReference type="InterPro" id="IPR000326">
    <property type="entry name" value="PAP2/HPO"/>
</dbReference>
<evidence type="ECO:0000313" key="10">
    <source>
        <dbReference type="Proteomes" id="UP001546774"/>
    </source>
</evidence>
<keyword evidence="4" id="KW-0378">Hydrolase</keyword>
<accession>A0ABV1H5G0</accession>
<feature type="domain" description="Phosphatidic acid phosphatase type 2/haloperoxidase" evidence="8">
    <location>
        <begin position="55"/>
        <end position="165"/>
    </location>
</feature>
<evidence type="ECO:0000259" key="8">
    <source>
        <dbReference type="SMART" id="SM00014"/>
    </source>
</evidence>